<protein>
    <submittedName>
        <fullName evidence="1">Uncharacterized protein</fullName>
    </submittedName>
</protein>
<dbReference type="EMBL" id="VSSQ01042495">
    <property type="protein sequence ID" value="MPM96083.1"/>
    <property type="molecule type" value="Genomic_DNA"/>
</dbReference>
<reference evidence="1" key="1">
    <citation type="submission" date="2019-08" db="EMBL/GenBank/DDBJ databases">
        <authorList>
            <person name="Kucharzyk K."/>
            <person name="Murdoch R.W."/>
            <person name="Higgins S."/>
            <person name="Loffler F."/>
        </authorList>
    </citation>
    <scope>NUCLEOTIDE SEQUENCE</scope>
</reference>
<name>A0A645E5K5_9ZZZZ</name>
<evidence type="ECO:0000313" key="1">
    <source>
        <dbReference type="EMBL" id="MPM96083.1"/>
    </source>
</evidence>
<proteinExistence type="predicted"/>
<accession>A0A645E5K5</accession>
<gene>
    <name evidence="1" type="ORF">SDC9_143240</name>
</gene>
<comment type="caution">
    <text evidence="1">The sequence shown here is derived from an EMBL/GenBank/DDBJ whole genome shotgun (WGS) entry which is preliminary data.</text>
</comment>
<sequence>MCIGVVENRHRYDAIHLAAEKHLHQISFFFNRLLGAGQEDVIVGFDGCFLNAPHHLTEERVG</sequence>
<dbReference type="AlphaFoldDB" id="A0A645E5K5"/>
<organism evidence="1">
    <name type="scientific">bioreactor metagenome</name>
    <dbReference type="NCBI Taxonomy" id="1076179"/>
    <lineage>
        <taxon>unclassified sequences</taxon>
        <taxon>metagenomes</taxon>
        <taxon>ecological metagenomes</taxon>
    </lineage>
</organism>